<dbReference type="InterPro" id="IPR038440">
    <property type="entry name" value="FimV_C_sf"/>
</dbReference>
<accession>A0A1G6WHR1</accession>
<feature type="compositionally biased region" description="Low complexity" evidence="1">
    <location>
        <begin position="362"/>
        <end position="381"/>
    </location>
</feature>
<evidence type="ECO:0000313" key="3">
    <source>
        <dbReference type="EMBL" id="SDD65299.1"/>
    </source>
</evidence>
<feature type="compositionally biased region" description="Low complexity" evidence="1">
    <location>
        <begin position="438"/>
        <end position="447"/>
    </location>
</feature>
<feature type="transmembrane region" description="Helical" evidence="2">
    <location>
        <begin position="396"/>
        <end position="416"/>
    </location>
</feature>
<feature type="region of interest" description="Disordered" evidence="1">
    <location>
        <begin position="353"/>
        <end position="381"/>
    </location>
</feature>
<dbReference type="STRING" id="416944.SAMN05421548_12316"/>
<dbReference type="NCBIfam" id="TIGR03504">
    <property type="entry name" value="FimV_Cterm"/>
    <property type="match status" value="1"/>
</dbReference>
<sequence>MTRRQGEKRRASRGAFFIAADAIDPKHIPILIDCRKSGMPGHLMIVRFDSVSAAPRAKRVQGRRAIRATAAAVSLLLCGVAAAQGGASGASGAAAPGAVAAGSASNAGRYTVHPGQSLHDVAVDLTQSHDKATLARMSQALFDANPNAFIKHDASRMRAGAVLSVPATPDVSSAAAGMTAVSSANASTAAAGASAATTAPAASAPRAPAPAPAVPPSASAASAASVGAPAGASSATAQAVSAASSAASAAATGANAASAASANATSAPAVAASGSEAVAQAVSGASAASSASDSHVWSGAIQSAPSASGVAFASGASGAAKAATPVTVSSLQQLLALKNRVLMALQQHGIAKQTQVAGGSKGTSAGASAAQGRMPAQAGGATNTGAAGGQLELTPVALGVLAAIVVVVLALFVRLLTRKRGKAAEQAHEAPATPEPTPAAAGQPPVSHESHESHEPAAPAEAQPRVNEAAPAAPAESGSNEVTVTPVPTPEISSEPLERDATLGHAETASVEATAGLGADALPPLLTEPLQPAAPQEPPAAEHAASLEGRPHDVEPEAPQTLADATEAASLAEAAELGAEALPPESLAAPRAAEDAEASAHTLEELPRAHEPATPDVEPDSGNAATQVSQAEPPIAHPPHEAAASGQPLETSPVEPEVPAVPAEDMKYAEVPIEFPHDAVEALSGIGLPLPPRIGEPVMPAEPLSTGPVATPEASAHLSTPLEEPPAPMAGEAIEAGMAGALAGLGAPRFGTLTLDFDLNLPPDSAEPLPVFTPEQLSRIARNKLDLAHEYIALGDVAGARSLINEVIESNDHATRSDAQALLSTLAPLS</sequence>
<feature type="region of interest" description="Disordered" evidence="1">
    <location>
        <begin position="610"/>
        <end position="657"/>
    </location>
</feature>
<dbReference type="EMBL" id="FMYQ01000023">
    <property type="protein sequence ID" value="SDD65299.1"/>
    <property type="molecule type" value="Genomic_DNA"/>
</dbReference>
<feature type="region of interest" description="Disordered" evidence="1">
    <location>
        <begin position="424"/>
        <end position="500"/>
    </location>
</feature>
<feature type="transmembrane region" description="Helical" evidence="2">
    <location>
        <begin position="65"/>
        <end position="83"/>
    </location>
</feature>
<keyword evidence="2" id="KW-1133">Transmembrane helix</keyword>
<evidence type="ECO:0000256" key="1">
    <source>
        <dbReference type="SAM" id="MobiDB-lite"/>
    </source>
</evidence>
<evidence type="ECO:0000313" key="4">
    <source>
        <dbReference type="Proteomes" id="UP000198908"/>
    </source>
</evidence>
<feature type="compositionally biased region" description="Low complexity" evidence="1">
    <location>
        <begin position="456"/>
        <end position="476"/>
    </location>
</feature>
<feature type="compositionally biased region" description="Low complexity" evidence="1">
    <location>
        <begin position="521"/>
        <end position="544"/>
    </location>
</feature>
<reference evidence="4" key="1">
    <citation type="submission" date="2016-09" db="EMBL/GenBank/DDBJ databases">
        <authorList>
            <person name="Varghese N."/>
            <person name="Submissions S."/>
        </authorList>
    </citation>
    <scope>NUCLEOTIDE SEQUENCE [LARGE SCALE GENOMIC DNA]</scope>
    <source>
        <strain evidence="4">TNe-862</strain>
    </source>
</reference>
<proteinExistence type="predicted"/>
<dbReference type="Gene3D" id="1.20.58.2200">
    <property type="match status" value="1"/>
</dbReference>
<protein>
    <submittedName>
        <fullName evidence="3">FimV C-terminal domain-containing protein</fullName>
    </submittedName>
</protein>
<dbReference type="InterPro" id="IPR020011">
    <property type="entry name" value="FimV_C"/>
</dbReference>
<organism evidence="3 4">
    <name type="scientific">Paraburkholderia lycopersici</name>
    <dbReference type="NCBI Taxonomy" id="416944"/>
    <lineage>
        <taxon>Bacteria</taxon>
        <taxon>Pseudomonadati</taxon>
        <taxon>Pseudomonadota</taxon>
        <taxon>Betaproteobacteria</taxon>
        <taxon>Burkholderiales</taxon>
        <taxon>Burkholderiaceae</taxon>
        <taxon>Paraburkholderia</taxon>
    </lineage>
</organism>
<feature type="region of interest" description="Disordered" evidence="1">
    <location>
        <begin position="521"/>
        <end position="560"/>
    </location>
</feature>
<keyword evidence="4" id="KW-1185">Reference proteome</keyword>
<keyword evidence="2" id="KW-0472">Membrane</keyword>
<dbReference type="Proteomes" id="UP000198908">
    <property type="component" value="Unassembled WGS sequence"/>
</dbReference>
<name>A0A1G6WHR1_9BURK</name>
<dbReference type="AlphaFoldDB" id="A0A1G6WHR1"/>
<keyword evidence="2" id="KW-0812">Transmembrane</keyword>
<gene>
    <name evidence="3" type="ORF">SAMN05421548_12316</name>
</gene>
<evidence type="ECO:0000256" key="2">
    <source>
        <dbReference type="SAM" id="Phobius"/>
    </source>
</evidence>